<evidence type="ECO:0000256" key="1">
    <source>
        <dbReference type="SAM" id="MobiDB-lite"/>
    </source>
</evidence>
<reference evidence="2 3" key="1">
    <citation type="submission" date="2020-02" db="EMBL/GenBank/DDBJ databases">
        <title>Identification and distribution of gene clusters putatively required for synthesis of sphingolipid metabolism inhibitors in phylogenetically diverse species of the filamentous fungus Fusarium.</title>
        <authorList>
            <person name="Kim H.-S."/>
            <person name="Busman M."/>
            <person name="Brown D.W."/>
            <person name="Divon H."/>
            <person name="Uhlig S."/>
            <person name="Proctor R.H."/>
        </authorList>
    </citation>
    <scope>NUCLEOTIDE SEQUENCE [LARGE SCALE GENOMIC DNA]</scope>
    <source>
        <strain evidence="2 3">NRRL 2903</strain>
    </source>
</reference>
<sequence length="296" mass="34324">MVLSQSDSFTTLPAELRLHIIMSTNCTKTISQLIRASPSMLAQYLEHKRYIQRHIVDYDEDMKQNAMAIILIPLFYETGEEEPDENTLTSVRTVLQEWSAGQLPDAFMVKTEHEASQLTNCTAEFYFWQRTILPKPPLHFLRGILVRRISKAELEGVYCVRDYYCSVYGAIFAQCSDAQLPSDPDEIPLETELGFPDNLHFDPNTYAHKLDLHNNWWDQFPDFALWFSRSGLNRLTNFLSYDMAKEDEIESLKVQVQEAWFDSIENPKLDRNTPFTSISQEAELDNKGGRDSKLYK</sequence>
<accession>A0AAN6BV56</accession>
<evidence type="ECO:0000313" key="2">
    <source>
        <dbReference type="EMBL" id="KAF5227973.1"/>
    </source>
</evidence>
<dbReference type="EMBL" id="JAAMOD010000516">
    <property type="protein sequence ID" value="KAF5227973.1"/>
    <property type="molecule type" value="Genomic_DNA"/>
</dbReference>
<keyword evidence="3" id="KW-1185">Reference proteome</keyword>
<protein>
    <submittedName>
        <fullName evidence="2">Uncharacterized protein</fullName>
    </submittedName>
</protein>
<comment type="caution">
    <text evidence="2">The sequence shown here is derived from an EMBL/GenBank/DDBJ whole genome shotgun (WGS) entry which is preliminary data.</text>
</comment>
<dbReference type="AlphaFoldDB" id="A0AAN6BV56"/>
<dbReference type="Proteomes" id="UP000537989">
    <property type="component" value="Unassembled WGS sequence"/>
</dbReference>
<organism evidence="2 3">
    <name type="scientific">Fusarium austroamericanum</name>
    <dbReference type="NCBI Taxonomy" id="282268"/>
    <lineage>
        <taxon>Eukaryota</taxon>
        <taxon>Fungi</taxon>
        <taxon>Dikarya</taxon>
        <taxon>Ascomycota</taxon>
        <taxon>Pezizomycotina</taxon>
        <taxon>Sordariomycetes</taxon>
        <taxon>Hypocreomycetidae</taxon>
        <taxon>Hypocreales</taxon>
        <taxon>Nectriaceae</taxon>
        <taxon>Fusarium</taxon>
    </lineage>
</organism>
<gene>
    <name evidence="2" type="ORF">FAUST_11405</name>
</gene>
<feature type="compositionally biased region" description="Basic and acidic residues" evidence="1">
    <location>
        <begin position="284"/>
        <end position="296"/>
    </location>
</feature>
<proteinExistence type="predicted"/>
<evidence type="ECO:0000313" key="3">
    <source>
        <dbReference type="Proteomes" id="UP000537989"/>
    </source>
</evidence>
<feature type="region of interest" description="Disordered" evidence="1">
    <location>
        <begin position="269"/>
        <end position="296"/>
    </location>
</feature>
<name>A0AAN6BV56_FUSAU</name>